<dbReference type="EMBL" id="MU250617">
    <property type="protein sequence ID" value="KAG7439122.1"/>
    <property type="molecule type" value="Genomic_DNA"/>
</dbReference>
<evidence type="ECO:0000313" key="2">
    <source>
        <dbReference type="Proteomes" id="UP000812287"/>
    </source>
</evidence>
<gene>
    <name evidence="1" type="ORF">BT62DRAFT_1081780</name>
</gene>
<accession>A0A9P7VEK0</accession>
<name>A0A9P7VEK0_9AGAR</name>
<dbReference type="AlphaFoldDB" id="A0A9P7VEK0"/>
<dbReference type="GeneID" id="66102005"/>
<comment type="caution">
    <text evidence="1">The sequence shown here is derived from an EMBL/GenBank/DDBJ whole genome shotgun (WGS) entry which is preliminary data.</text>
</comment>
<protein>
    <submittedName>
        <fullName evidence="1">Uncharacterized protein</fullName>
    </submittedName>
</protein>
<keyword evidence="2" id="KW-1185">Reference proteome</keyword>
<proteinExistence type="predicted"/>
<sequence length="211" mass="23263">MLHILVDNPEINQAPAITSLFTSPDAALATPTLTGKIIPMTPIVVKSHSHNGKPLMLSAPRTATILTATEIQFAISVTESSTPYLPESRSPKTTNYCNLRLLSSGFCNQILSGWGRALCASAHTPTHAHAPFCIGEYETLPCRSFSCREFQLAKEVRSGEGFHRLFTQSLVETLRRRSWPGNVWLKKFGIRTSVRTSMVVCPHKKTLITSL</sequence>
<reference evidence="1" key="1">
    <citation type="submission" date="2020-11" db="EMBL/GenBank/DDBJ databases">
        <title>Adaptations for nitrogen fixation in a non-lichenized fungal sporocarp promotes dispersal by wood-feeding termites.</title>
        <authorList>
            <consortium name="DOE Joint Genome Institute"/>
            <person name="Koch R.A."/>
            <person name="Yoon G."/>
            <person name="Arayal U."/>
            <person name="Lail K."/>
            <person name="Amirebrahimi M."/>
            <person name="Labutti K."/>
            <person name="Lipzen A."/>
            <person name="Riley R."/>
            <person name="Barry K."/>
            <person name="Henrissat B."/>
            <person name="Grigoriev I.V."/>
            <person name="Herr J.R."/>
            <person name="Aime M.C."/>
        </authorList>
    </citation>
    <scope>NUCLEOTIDE SEQUENCE</scope>
    <source>
        <strain evidence="1">MCA 3950</strain>
    </source>
</reference>
<dbReference type="Proteomes" id="UP000812287">
    <property type="component" value="Unassembled WGS sequence"/>
</dbReference>
<evidence type="ECO:0000313" key="1">
    <source>
        <dbReference type="EMBL" id="KAG7439122.1"/>
    </source>
</evidence>
<organism evidence="1 2">
    <name type="scientific">Guyanagaster necrorhizus</name>
    <dbReference type="NCBI Taxonomy" id="856835"/>
    <lineage>
        <taxon>Eukaryota</taxon>
        <taxon>Fungi</taxon>
        <taxon>Dikarya</taxon>
        <taxon>Basidiomycota</taxon>
        <taxon>Agaricomycotina</taxon>
        <taxon>Agaricomycetes</taxon>
        <taxon>Agaricomycetidae</taxon>
        <taxon>Agaricales</taxon>
        <taxon>Marasmiineae</taxon>
        <taxon>Physalacriaceae</taxon>
        <taxon>Guyanagaster</taxon>
    </lineage>
</organism>
<dbReference type="RefSeq" id="XP_043032626.1">
    <property type="nucleotide sequence ID" value="XM_043179711.1"/>
</dbReference>